<accession>A0A072PPX3</accession>
<keyword evidence="4" id="KW-1185">Reference proteome</keyword>
<evidence type="ECO:0000256" key="1">
    <source>
        <dbReference type="SAM" id="MobiDB-lite"/>
    </source>
</evidence>
<dbReference type="EMBL" id="AMGV01000002">
    <property type="protein sequence ID" value="KEF61383.1"/>
    <property type="molecule type" value="Genomic_DNA"/>
</dbReference>
<evidence type="ECO:0000313" key="4">
    <source>
        <dbReference type="Proteomes" id="UP000027920"/>
    </source>
</evidence>
<keyword evidence="2" id="KW-1133">Transmembrane helix</keyword>
<dbReference type="VEuPathDB" id="FungiDB:A1O9_02949"/>
<comment type="caution">
    <text evidence="3">The sequence shown here is derived from an EMBL/GenBank/DDBJ whole genome shotgun (WGS) entry which is preliminary data.</text>
</comment>
<dbReference type="OrthoDB" id="5363290at2759"/>
<feature type="transmembrane region" description="Helical" evidence="2">
    <location>
        <begin position="79"/>
        <end position="98"/>
    </location>
</feature>
<evidence type="ECO:0000313" key="3">
    <source>
        <dbReference type="EMBL" id="KEF61383.1"/>
    </source>
</evidence>
<dbReference type="Proteomes" id="UP000027920">
    <property type="component" value="Unassembled WGS sequence"/>
</dbReference>
<keyword evidence="2" id="KW-0812">Transmembrane</keyword>
<feature type="transmembrane region" description="Helical" evidence="2">
    <location>
        <begin position="12"/>
        <end position="31"/>
    </location>
</feature>
<feature type="transmembrane region" description="Helical" evidence="2">
    <location>
        <begin position="118"/>
        <end position="140"/>
    </location>
</feature>
<reference evidence="3 4" key="1">
    <citation type="submission" date="2013-03" db="EMBL/GenBank/DDBJ databases">
        <title>The Genome Sequence of Exophiala aquamarina CBS 119918.</title>
        <authorList>
            <consortium name="The Broad Institute Genomics Platform"/>
            <person name="Cuomo C."/>
            <person name="de Hoog S."/>
            <person name="Gorbushina A."/>
            <person name="Walker B."/>
            <person name="Young S.K."/>
            <person name="Zeng Q."/>
            <person name="Gargeya S."/>
            <person name="Fitzgerald M."/>
            <person name="Haas B."/>
            <person name="Abouelleil A."/>
            <person name="Allen A.W."/>
            <person name="Alvarado L."/>
            <person name="Arachchi H.M."/>
            <person name="Berlin A.M."/>
            <person name="Chapman S.B."/>
            <person name="Gainer-Dewar J."/>
            <person name="Goldberg J."/>
            <person name="Griggs A."/>
            <person name="Gujja S."/>
            <person name="Hansen M."/>
            <person name="Howarth C."/>
            <person name="Imamovic A."/>
            <person name="Ireland A."/>
            <person name="Larimer J."/>
            <person name="McCowan C."/>
            <person name="Murphy C."/>
            <person name="Pearson M."/>
            <person name="Poon T.W."/>
            <person name="Priest M."/>
            <person name="Roberts A."/>
            <person name="Saif S."/>
            <person name="Shea T."/>
            <person name="Sisk P."/>
            <person name="Sykes S."/>
            <person name="Wortman J."/>
            <person name="Nusbaum C."/>
            <person name="Birren B."/>
        </authorList>
    </citation>
    <scope>NUCLEOTIDE SEQUENCE [LARGE SCALE GENOMIC DNA]</scope>
    <source>
        <strain evidence="3 4">CBS 119918</strain>
    </source>
</reference>
<feature type="transmembrane region" description="Helical" evidence="2">
    <location>
        <begin position="51"/>
        <end position="72"/>
    </location>
</feature>
<feature type="region of interest" description="Disordered" evidence="1">
    <location>
        <begin position="152"/>
        <end position="175"/>
    </location>
</feature>
<keyword evidence="2" id="KW-0472">Membrane</keyword>
<sequence>MIKTQINWRHVPFSRIFYLSMNALQLLGGITTVSLCGSDLSEGSVAQGRTVFTLVVAVLSIITALSFAAEVLITMPSRLWLVIVFLWQWSIVSMWAIASGLMGGIYLPPGQARIRAALGFSFLNLILWFVCSAVGTWTCCTSGRQKKQKQKDVVEGGKELSIRTTTEPTERGSPC</sequence>
<dbReference type="AlphaFoldDB" id="A0A072PPX3"/>
<dbReference type="GeneID" id="25277889"/>
<protein>
    <recommendedName>
        <fullName evidence="5">MARVEL domain-containing protein</fullName>
    </recommendedName>
</protein>
<evidence type="ECO:0008006" key="5">
    <source>
        <dbReference type="Google" id="ProtNLM"/>
    </source>
</evidence>
<name>A0A072PPX3_9EURO</name>
<gene>
    <name evidence="3" type="ORF">A1O9_02949</name>
</gene>
<feature type="compositionally biased region" description="Basic and acidic residues" evidence="1">
    <location>
        <begin position="152"/>
        <end position="161"/>
    </location>
</feature>
<dbReference type="HOGENOM" id="CLU_1532551_0_0_1"/>
<proteinExistence type="predicted"/>
<dbReference type="PANTHER" id="PTHR42083:SF1">
    <property type="entry name" value="MARVEL DOMAIN-CONTAINING PROTEIN"/>
    <property type="match status" value="1"/>
</dbReference>
<dbReference type="RefSeq" id="XP_013263973.1">
    <property type="nucleotide sequence ID" value="XM_013408519.1"/>
</dbReference>
<organism evidence="3 4">
    <name type="scientific">Exophiala aquamarina CBS 119918</name>
    <dbReference type="NCBI Taxonomy" id="1182545"/>
    <lineage>
        <taxon>Eukaryota</taxon>
        <taxon>Fungi</taxon>
        <taxon>Dikarya</taxon>
        <taxon>Ascomycota</taxon>
        <taxon>Pezizomycotina</taxon>
        <taxon>Eurotiomycetes</taxon>
        <taxon>Chaetothyriomycetidae</taxon>
        <taxon>Chaetothyriales</taxon>
        <taxon>Herpotrichiellaceae</taxon>
        <taxon>Exophiala</taxon>
    </lineage>
</organism>
<dbReference type="PANTHER" id="PTHR42083">
    <property type="entry name" value="MARVEL DOMAIN-CONTAINING PROTEIN"/>
    <property type="match status" value="1"/>
</dbReference>
<evidence type="ECO:0000256" key="2">
    <source>
        <dbReference type="SAM" id="Phobius"/>
    </source>
</evidence>